<evidence type="ECO:0000256" key="1">
    <source>
        <dbReference type="ARBA" id="ARBA00004123"/>
    </source>
</evidence>
<dbReference type="Proteomes" id="UP000800235">
    <property type="component" value="Unassembled WGS sequence"/>
</dbReference>
<evidence type="ECO:0008006" key="10">
    <source>
        <dbReference type="Google" id="ProtNLM"/>
    </source>
</evidence>
<feature type="compositionally biased region" description="Basic and acidic residues" evidence="7">
    <location>
        <begin position="109"/>
        <end position="118"/>
    </location>
</feature>
<keyword evidence="4" id="KW-0963">Cytoplasm</keyword>
<keyword evidence="6" id="KW-0539">Nucleus</keyword>
<accession>A0A9P4TVQ9</accession>
<evidence type="ECO:0000256" key="5">
    <source>
        <dbReference type="ARBA" id="ARBA00022517"/>
    </source>
</evidence>
<dbReference type="GO" id="GO:0005737">
    <property type="term" value="C:cytoplasm"/>
    <property type="evidence" value="ECO:0007669"/>
    <property type="project" value="UniProtKB-SubCell"/>
</dbReference>
<feature type="region of interest" description="Disordered" evidence="7">
    <location>
        <begin position="1"/>
        <end position="44"/>
    </location>
</feature>
<dbReference type="PANTHER" id="PTHR28280">
    <property type="entry name" value="SHUTTLING PRE-60S FACTOR ECM1"/>
    <property type="match status" value="1"/>
</dbReference>
<dbReference type="PANTHER" id="PTHR28280:SF1">
    <property type="entry name" value="SHUTTLING PRE-60S FACTOR ECM1"/>
    <property type="match status" value="1"/>
</dbReference>
<dbReference type="AlphaFoldDB" id="A0A9P4TVQ9"/>
<comment type="subcellular location">
    <subcellularLocation>
        <location evidence="2">Cytoplasm</location>
    </subcellularLocation>
    <subcellularLocation>
        <location evidence="1">Nucleus</location>
    </subcellularLocation>
</comment>
<keyword evidence="9" id="KW-1185">Reference proteome</keyword>
<dbReference type="EMBL" id="MU007068">
    <property type="protein sequence ID" value="KAF2425714.1"/>
    <property type="molecule type" value="Genomic_DNA"/>
</dbReference>
<evidence type="ECO:0000256" key="2">
    <source>
        <dbReference type="ARBA" id="ARBA00004496"/>
    </source>
</evidence>
<keyword evidence="5" id="KW-0690">Ribosome biogenesis</keyword>
<dbReference type="GO" id="GO:0030687">
    <property type="term" value="C:preribosome, large subunit precursor"/>
    <property type="evidence" value="ECO:0007669"/>
    <property type="project" value="TreeGrafter"/>
</dbReference>
<protein>
    <recommendedName>
        <fullName evidence="10">Alb1-domain-containing protein</fullName>
    </recommendedName>
</protein>
<evidence type="ECO:0000256" key="4">
    <source>
        <dbReference type="ARBA" id="ARBA00022490"/>
    </source>
</evidence>
<evidence type="ECO:0000256" key="3">
    <source>
        <dbReference type="ARBA" id="ARBA00022448"/>
    </source>
</evidence>
<comment type="caution">
    <text evidence="8">The sequence shown here is derived from an EMBL/GenBank/DDBJ whole genome shotgun (WGS) entry which is preliminary data.</text>
</comment>
<dbReference type="InterPro" id="IPR022784">
    <property type="entry name" value="Ribosome_bgen_Alb1"/>
</dbReference>
<dbReference type="OrthoDB" id="5304887at2759"/>
<sequence>MAKTTKAKKKDISIHSRAARRAASPSLNTDKSLKSAIPPASNPHVHIFANSAGIRKKKAKSLTRQQRLEREKRLERADIVNARMETRVEKSVGKLKIVKDRKKEWDKLNERLTNEDGKGGGAPKLKEGDEEMWEDVAEEDEDHEDADVSAGDRENMGIVMPGETLQLPILAHQPPAEIPLPPDEPDEIL</sequence>
<evidence type="ECO:0000256" key="6">
    <source>
        <dbReference type="ARBA" id="ARBA00023242"/>
    </source>
</evidence>
<feature type="region of interest" description="Disordered" evidence="7">
    <location>
        <begin position="109"/>
        <end position="156"/>
    </location>
</feature>
<gene>
    <name evidence="8" type="ORF">EJ08DRAFT_700259</name>
</gene>
<proteinExistence type="predicted"/>
<name>A0A9P4TVQ9_9PEZI</name>
<keyword evidence="3" id="KW-0813">Transport</keyword>
<dbReference type="InterPro" id="IPR053278">
    <property type="entry name" value="Pre-60S_factor_ECM1"/>
</dbReference>
<dbReference type="GO" id="GO:0005730">
    <property type="term" value="C:nucleolus"/>
    <property type="evidence" value="ECO:0007669"/>
    <property type="project" value="TreeGrafter"/>
</dbReference>
<evidence type="ECO:0000256" key="7">
    <source>
        <dbReference type="SAM" id="MobiDB-lite"/>
    </source>
</evidence>
<dbReference type="Pfam" id="PF09135">
    <property type="entry name" value="Alb1"/>
    <property type="match status" value="1"/>
</dbReference>
<feature type="compositionally biased region" description="Acidic residues" evidence="7">
    <location>
        <begin position="128"/>
        <end position="147"/>
    </location>
</feature>
<reference evidence="8" key="1">
    <citation type="journal article" date="2020" name="Stud. Mycol.">
        <title>101 Dothideomycetes genomes: a test case for predicting lifestyles and emergence of pathogens.</title>
        <authorList>
            <person name="Haridas S."/>
            <person name="Albert R."/>
            <person name="Binder M."/>
            <person name="Bloem J."/>
            <person name="Labutti K."/>
            <person name="Salamov A."/>
            <person name="Andreopoulos B."/>
            <person name="Baker S."/>
            <person name="Barry K."/>
            <person name="Bills G."/>
            <person name="Bluhm B."/>
            <person name="Cannon C."/>
            <person name="Castanera R."/>
            <person name="Culley D."/>
            <person name="Daum C."/>
            <person name="Ezra D."/>
            <person name="Gonzalez J."/>
            <person name="Henrissat B."/>
            <person name="Kuo A."/>
            <person name="Liang C."/>
            <person name="Lipzen A."/>
            <person name="Lutzoni F."/>
            <person name="Magnuson J."/>
            <person name="Mondo S."/>
            <person name="Nolan M."/>
            <person name="Ohm R."/>
            <person name="Pangilinan J."/>
            <person name="Park H.-J."/>
            <person name="Ramirez L."/>
            <person name="Alfaro M."/>
            <person name="Sun H."/>
            <person name="Tritt A."/>
            <person name="Yoshinaga Y."/>
            <person name="Zwiers L.-H."/>
            <person name="Turgeon B."/>
            <person name="Goodwin S."/>
            <person name="Spatafora J."/>
            <person name="Crous P."/>
            <person name="Grigoriev I."/>
        </authorList>
    </citation>
    <scope>NUCLEOTIDE SEQUENCE</scope>
    <source>
        <strain evidence="8">CBS 130266</strain>
    </source>
</reference>
<evidence type="ECO:0000313" key="9">
    <source>
        <dbReference type="Proteomes" id="UP000800235"/>
    </source>
</evidence>
<dbReference type="GO" id="GO:0000055">
    <property type="term" value="P:ribosomal large subunit export from nucleus"/>
    <property type="evidence" value="ECO:0007669"/>
    <property type="project" value="TreeGrafter"/>
</dbReference>
<organism evidence="8 9">
    <name type="scientific">Tothia fuscella</name>
    <dbReference type="NCBI Taxonomy" id="1048955"/>
    <lineage>
        <taxon>Eukaryota</taxon>
        <taxon>Fungi</taxon>
        <taxon>Dikarya</taxon>
        <taxon>Ascomycota</taxon>
        <taxon>Pezizomycotina</taxon>
        <taxon>Dothideomycetes</taxon>
        <taxon>Pleosporomycetidae</taxon>
        <taxon>Venturiales</taxon>
        <taxon>Cylindrosympodiaceae</taxon>
        <taxon>Tothia</taxon>
    </lineage>
</organism>
<evidence type="ECO:0000313" key="8">
    <source>
        <dbReference type="EMBL" id="KAF2425714.1"/>
    </source>
</evidence>